<feature type="domain" description="DUF6906" evidence="1">
    <location>
        <begin position="1"/>
        <end position="50"/>
    </location>
</feature>
<organism evidence="2">
    <name type="scientific">Siphoviridae sp. cto3L1</name>
    <dbReference type="NCBI Taxonomy" id="2827942"/>
    <lineage>
        <taxon>Viruses</taxon>
        <taxon>Duplodnaviria</taxon>
        <taxon>Heunggongvirae</taxon>
        <taxon>Uroviricota</taxon>
        <taxon>Caudoviricetes</taxon>
    </lineage>
</organism>
<proteinExistence type="predicted"/>
<dbReference type="Pfam" id="PF21847">
    <property type="entry name" value="DUF6906"/>
    <property type="match status" value="1"/>
</dbReference>
<sequence length="50" mass="5868">MKQPSKPTRAQKVIISAHKLRPENWMVVYESKDTLEVISKKTSMRKVLQK</sequence>
<dbReference type="EMBL" id="BK032650">
    <property type="protein sequence ID" value="DAF53267.1"/>
    <property type="molecule type" value="Genomic_DNA"/>
</dbReference>
<dbReference type="InterPro" id="IPR054201">
    <property type="entry name" value="DUF6906"/>
</dbReference>
<protein>
    <recommendedName>
        <fullName evidence="1">DUF6906 domain-containing protein</fullName>
    </recommendedName>
</protein>
<evidence type="ECO:0000259" key="1">
    <source>
        <dbReference type="Pfam" id="PF21847"/>
    </source>
</evidence>
<name>A0A8S5SR29_9CAUD</name>
<evidence type="ECO:0000313" key="2">
    <source>
        <dbReference type="EMBL" id="DAF53267.1"/>
    </source>
</evidence>
<accession>A0A8S5SR29</accession>
<reference evidence="2" key="1">
    <citation type="journal article" date="2021" name="Proc. Natl. Acad. Sci. U.S.A.">
        <title>A Catalog of Tens of Thousands of Viruses from Human Metagenomes Reveals Hidden Associations with Chronic Diseases.</title>
        <authorList>
            <person name="Tisza M.J."/>
            <person name="Buck C.B."/>
        </authorList>
    </citation>
    <scope>NUCLEOTIDE SEQUENCE</scope>
    <source>
        <strain evidence="2">Cto3L1</strain>
    </source>
</reference>